<dbReference type="Proteomes" id="UP001318040">
    <property type="component" value="Chromosome 38"/>
</dbReference>
<organism evidence="8 9">
    <name type="scientific">Petromyzon marinus</name>
    <name type="common">Sea lamprey</name>
    <dbReference type="NCBI Taxonomy" id="7757"/>
    <lineage>
        <taxon>Eukaryota</taxon>
        <taxon>Metazoa</taxon>
        <taxon>Chordata</taxon>
        <taxon>Craniata</taxon>
        <taxon>Vertebrata</taxon>
        <taxon>Cyclostomata</taxon>
        <taxon>Hyperoartia</taxon>
        <taxon>Petromyzontiformes</taxon>
        <taxon>Petromyzontidae</taxon>
        <taxon>Petromyzon</taxon>
    </lineage>
</organism>
<evidence type="ECO:0000256" key="6">
    <source>
        <dbReference type="PROSITE-ProRule" id="PRU00236"/>
    </source>
</evidence>
<feature type="domain" description="Deacetylase sirtuin-type" evidence="7">
    <location>
        <begin position="51"/>
        <end position="331"/>
    </location>
</feature>
<feature type="binding site" evidence="5 6">
    <location>
        <position position="235"/>
    </location>
    <ligand>
        <name>Zn(2+)</name>
        <dbReference type="ChEBI" id="CHEBI:29105"/>
    </ligand>
</feature>
<evidence type="ECO:0000256" key="2">
    <source>
        <dbReference type="ARBA" id="ARBA00022723"/>
    </source>
</evidence>
<comment type="similarity">
    <text evidence="5">Belongs to the sirtuin family. Class II subfamily.</text>
</comment>
<protein>
    <recommendedName>
        <fullName evidence="5">NAD-dependent protein deacylase</fullName>
        <ecNumber evidence="5">2.3.1.-</ecNumber>
    </recommendedName>
    <alternativeName>
        <fullName evidence="5">Regulatory protein SIR2 homolog</fullName>
    </alternativeName>
</protein>
<dbReference type="GO" id="GO:0017136">
    <property type="term" value="F:histone deacetylase activity, NAD-dependent"/>
    <property type="evidence" value="ECO:0007669"/>
    <property type="project" value="TreeGrafter"/>
</dbReference>
<name>A0AAJ7TTV2_PETMA</name>
<feature type="binding site" evidence="5">
    <location>
        <begin position="157"/>
        <end position="160"/>
    </location>
    <ligand>
        <name>NAD(+)</name>
        <dbReference type="ChEBI" id="CHEBI:57540"/>
    </ligand>
</feature>
<keyword evidence="8" id="KW-1185">Reference proteome</keyword>
<evidence type="ECO:0000256" key="4">
    <source>
        <dbReference type="ARBA" id="ARBA00023027"/>
    </source>
</evidence>
<dbReference type="NCBIfam" id="NF003738">
    <property type="entry name" value="PRK05333.1"/>
    <property type="match status" value="1"/>
</dbReference>
<accession>A0AAJ7TTV2</accession>
<gene>
    <name evidence="9" type="primary">SIRT4</name>
</gene>
<evidence type="ECO:0000256" key="5">
    <source>
        <dbReference type="HAMAP-Rule" id="MF_03161"/>
    </source>
</evidence>
<keyword evidence="2 5" id="KW-0479">Metal-binding</keyword>
<dbReference type="InterPro" id="IPR026587">
    <property type="entry name" value="Sirtuin_class_II"/>
</dbReference>
<dbReference type="Pfam" id="PF02146">
    <property type="entry name" value="SIR2"/>
    <property type="match status" value="1"/>
</dbReference>
<comment type="subcellular location">
    <subcellularLocation>
        <location evidence="5">Mitochondrion matrix</location>
    </subcellularLocation>
</comment>
<evidence type="ECO:0000259" key="7">
    <source>
        <dbReference type="PROSITE" id="PS50305"/>
    </source>
</evidence>
<evidence type="ECO:0000313" key="8">
    <source>
        <dbReference type="Proteomes" id="UP001318040"/>
    </source>
</evidence>
<dbReference type="GO" id="GO:0005759">
    <property type="term" value="C:mitochondrial matrix"/>
    <property type="evidence" value="ECO:0007669"/>
    <property type="project" value="UniProtKB-SubCell"/>
</dbReference>
<feature type="binding site" evidence="5 6">
    <location>
        <position position="183"/>
    </location>
    <ligand>
        <name>Zn(2+)</name>
        <dbReference type="ChEBI" id="CHEBI:29105"/>
    </ligand>
</feature>
<dbReference type="CDD" id="cd01409">
    <property type="entry name" value="SIRT4"/>
    <property type="match status" value="1"/>
</dbReference>
<feature type="binding site" evidence="5 6">
    <location>
        <position position="186"/>
    </location>
    <ligand>
        <name>Zn(2+)</name>
        <dbReference type="ChEBI" id="CHEBI:29105"/>
    </ligand>
</feature>
<feature type="binding site" evidence="5">
    <location>
        <begin position="301"/>
        <end position="303"/>
    </location>
    <ligand>
        <name>NAD(+)</name>
        <dbReference type="ChEBI" id="CHEBI:57540"/>
    </ligand>
</feature>
<dbReference type="PANTHER" id="PTHR11085:SF10">
    <property type="entry name" value="NAD-DEPENDENT PROTEIN DEACYLASE SIRTUIN-5, MITOCHONDRIAL-RELATED"/>
    <property type="match status" value="1"/>
</dbReference>
<dbReference type="PROSITE" id="PS50305">
    <property type="entry name" value="SIRTUIN"/>
    <property type="match status" value="1"/>
</dbReference>
<dbReference type="Gene3D" id="3.40.50.1220">
    <property type="entry name" value="TPP-binding domain"/>
    <property type="match status" value="1"/>
</dbReference>
<dbReference type="RefSeq" id="XP_032823469.1">
    <property type="nucleotide sequence ID" value="XM_032967578.1"/>
</dbReference>
<comment type="catalytic activity">
    <reaction evidence="5">
        <text>N(6)-acetyl-L-lysyl-[protein] + NAD(+) + H2O = 2''-O-acetyl-ADP-D-ribose + nicotinamide + L-lysyl-[protein]</text>
        <dbReference type="Rhea" id="RHEA:43636"/>
        <dbReference type="Rhea" id="RHEA-COMP:9752"/>
        <dbReference type="Rhea" id="RHEA-COMP:10731"/>
        <dbReference type="ChEBI" id="CHEBI:15377"/>
        <dbReference type="ChEBI" id="CHEBI:17154"/>
        <dbReference type="ChEBI" id="CHEBI:29969"/>
        <dbReference type="ChEBI" id="CHEBI:57540"/>
        <dbReference type="ChEBI" id="CHEBI:61930"/>
        <dbReference type="ChEBI" id="CHEBI:83767"/>
        <dbReference type="EC" id="2.3.1.286"/>
    </reaction>
</comment>
<dbReference type="GO" id="GO:0070403">
    <property type="term" value="F:NAD+ binding"/>
    <property type="evidence" value="ECO:0007669"/>
    <property type="project" value="UniProtKB-UniRule"/>
</dbReference>
<dbReference type="PANTHER" id="PTHR11085">
    <property type="entry name" value="NAD-DEPENDENT PROTEIN DEACYLASE SIRTUIN-5, MITOCHONDRIAL-RELATED"/>
    <property type="match status" value="1"/>
</dbReference>
<evidence type="ECO:0000256" key="3">
    <source>
        <dbReference type="ARBA" id="ARBA00022833"/>
    </source>
</evidence>
<dbReference type="InterPro" id="IPR029035">
    <property type="entry name" value="DHS-like_NAD/FAD-binding_dom"/>
</dbReference>
<proteinExistence type="inferred from homology"/>
<dbReference type="CTD" id="23409"/>
<feature type="binding site" evidence="5 6">
    <location>
        <position position="238"/>
    </location>
    <ligand>
        <name>Zn(2+)</name>
        <dbReference type="ChEBI" id="CHEBI:29105"/>
    </ligand>
</feature>
<feature type="active site" description="Proton acceptor" evidence="5 6">
    <location>
        <position position="175"/>
    </location>
</feature>
<dbReference type="EC" id="2.3.1.-" evidence="5"/>
<comment type="function">
    <text evidence="5">NAD-dependent protein deacylase. Catalyzes the NAD-dependent hydrolysis of acyl groups from lysine residues.</text>
</comment>
<feature type="binding site" evidence="5">
    <location>
        <position position="319"/>
    </location>
    <ligand>
        <name>NAD(+)</name>
        <dbReference type="ChEBI" id="CHEBI:57540"/>
    </ligand>
</feature>
<keyword evidence="4 5" id="KW-0520">NAD</keyword>
<dbReference type="KEGG" id="pmrn:116950115"/>
<dbReference type="HAMAP" id="MF_01967">
    <property type="entry name" value="Sirtuin_ClassII"/>
    <property type="match status" value="1"/>
</dbReference>
<evidence type="ECO:0000256" key="1">
    <source>
        <dbReference type="ARBA" id="ARBA00022679"/>
    </source>
</evidence>
<reference evidence="9" key="1">
    <citation type="submission" date="2025-08" db="UniProtKB">
        <authorList>
            <consortium name="RefSeq"/>
        </authorList>
    </citation>
    <scope>IDENTIFICATION</scope>
    <source>
        <tissue evidence="9">Sperm</tissue>
    </source>
</reference>
<keyword evidence="5" id="KW-0496">Mitochondrion</keyword>
<feature type="binding site" evidence="5">
    <location>
        <begin position="76"/>
        <end position="96"/>
    </location>
    <ligand>
        <name>NAD(+)</name>
        <dbReference type="ChEBI" id="CHEBI:57540"/>
    </ligand>
</feature>
<sequence>MDGPLTGVATWRRPARGHVLLQCGVTCVVDSRLIELRSCTPVRAVKTPTTFRLNSRQCGQLQDFLANSRRLFVLAGAGLSTESGIPDYRSEGVGLYARTSRRPMQHAEFARSAVARRRYWARNFTGWPRFSSRRPNAAHLALGRWEQQGRLHWLVTQNVDALHAKAGSRRITELHGCSHRVVCLDCKEVTQRTELQQRMLDMNPGWQQQHEQAIAPDGDVLLSDSQVESFRVPPCRSCGGPLKPEVTFFGDNVDRRTVDDVYQRLWESDTVLVAGSSLQVYSGYRFIRAAYEEKIPIAILNIGPTRADALAQLKVSSRCGDILPLMLPGSH</sequence>
<dbReference type="InterPro" id="IPR026591">
    <property type="entry name" value="Sirtuin_cat_small_dom_sf"/>
</dbReference>
<dbReference type="InterPro" id="IPR050134">
    <property type="entry name" value="NAD-dep_sirtuin_deacylases"/>
</dbReference>
<dbReference type="InterPro" id="IPR003000">
    <property type="entry name" value="Sirtuin"/>
</dbReference>
<dbReference type="SUPFAM" id="SSF52467">
    <property type="entry name" value="DHS-like NAD/FAD-binding domain"/>
    <property type="match status" value="1"/>
</dbReference>
<dbReference type="InterPro" id="IPR026590">
    <property type="entry name" value="Ssirtuin_cat_dom"/>
</dbReference>
<evidence type="ECO:0000313" key="9">
    <source>
        <dbReference type="RefSeq" id="XP_032823469.1"/>
    </source>
</evidence>
<feature type="binding site" evidence="5">
    <location>
        <begin position="275"/>
        <end position="277"/>
    </location>
    <ligand>
        <name>NAD(+)</name>
        <dbReference type="ChEBI" id="CHEBI:57540"/>
    </ligand>
</feature>
<dbReference type="GO" id="GO:0008270">
    <property type="term" value="F:zinc ion binding"/>
    <property type="evidence" value="ECO:0007669"/>
    <property type="project" value="UniProtKB-UniRule"/>
</dbReference>
<keyword evidence="1 5" id="KW-0808">Transferase</keyword>
<dbReference type="AlphaFoldDB" id="A0AAJ7TTV2"/>
<keyword evidence="3 5" id="KW-0862">Zinc</keyword>
<dbReference type="Gene3D" id="3.30.1600.10">
    <property type="entry name" value="SIR2/SIRT2 'Small Domain"/>
    <property type="match status" value="1"/>
</dbReference>
<comment type="cofactor">
    <cofactor evidence="5">
        <name>Zn(2+)</name>
        <dbReference type="ChEBI" id="CHEBI:29105"/>
    </cofactor>
    <text evidence="5">Binds 1 zinc ion per subunit.</text>
</comment>